<dbReference type="AlphaFoldDB" id="A0AA95HDT2"/>
<dbReference type="Proteomes" id="UP001301326">
    <property type="component" value="Chromosome"/>
</dbReference>
<feature type="domain" description="DUF6036" evidence="1">
    <location>
        <begin position="21"/>
        <end position="87"/>
    </location>
</feature>
<sequence length="112" mass="12419">MSCPPSTKRLGTTLTVLTRPPPLPEGWESRLIRIANTNTNNVVGLFLEPHDLMVSKLYAGREKDMDFVATAIRSGIVDANLVRERINKVSGQDAIRDTVQARLARLLFSQTS</sequence>
<reference evidence="2" key="2">
    <citation type="submission" date="2023-04" db="EMBL/GenBank/DDBJ databases">
        <authorList>
            <person name="Beletskiy A.V."/>
            <person name="Mardanov A.V."/>
            <person name="Ravin N.V."/>
        </authorList>
    </citation>
    <scope>NUCLEOTIDE SEQUENCE</scope>
    <source>
        <strain evidence="2">GKL-02</strain>
    </source>
</reference>
<accession>A0AA95HDT2</accession>
<evidence type="ECO:0000313" key="2">
    <source>
        <dbReference type="EMBL" id="WGZ95466.1"/>
    </source>
</evidence>
<evidence type="ECO:0000259" key="1">
    <source>
        <dbReference type="Pfam" id="PF19502"/>
    </source>
</evidence>
<proteinExistence type="predicted"/>
<protein>
    <recommendedName>
        <fullName evidence="1">DUF6036 domain-containing protein</fullName>
    </recommendedName>
</protein>
<gene>
    <name evidence="2" type="ORF">QJT81_05625</name>
</gene>
<organism evidence="2">
    <name type="scientific">Candidatus Thiothrix putei</name>
    <dbReference type="NCBI Taxonomy" id="3080811"/>
    <lineage>
        <taxon>Bacteria</taxon>
        <taxon>Pseudomonadati</taxon>
        <taxon>Pseudomonadota</taxon>
        <taxon>Gammaproteobacteria</taxon>
        <taxon>Thiotrichales</taxon>
        <taxon>Thiotrichaceae</taxon>
        <taxon>Thiothrix</taxon>
    </lineage>
</organism>
<dbReference type="KEGG" id="tput:QJT81_05625"/>
<name>A0AA95HDT2_9GAMM</name>
<dbReference type="EMBL" id="CP124756">
    <property type="protein sequence ID" value="WGZ95466.1"/>
    <property type="molecule type" value="Genomic_DNA"/>
</dbReference>
<dbReference type="Pfam" id="PF19502">
    <property type="entry name" value="DUF6036"/>
    <property type="match status" value="1"/>
</dbReference>
<reference evidence="2" key="1">
    <citation type="journal article" date="2023" name="Int. J. Mol. Sci.">
        <title>Metagenomics Revealed a New Genus 'Candidatus Thiocaldithrix dubininis' gen. nov., sp. nov. and a New Species 'Candidatus Thiothrix putei' sp. nov. in the Family Thiotrichaceae, Some Members of Which Have Traits of Both Na+- and H+-Motive Energetics.</title>
        <authorList>
            <person name="Ravin N.V."/>
            <person name="Muntyan M.S."/>
            <person name="Smolyakov D.D."/>
            <person name="Rudenko T.S."/>
            <person name="Beletsky A.V."/>
            <person name="Mardanov A.V."/>
            <person name="Grabovich M.Y."/>
        </authorList>
    </citation>
    <scope>NUCLEOTIDE SEQUENCE</scope>
    <source>
        <strain evidence="2">GKL-02</strain>
    </source>
</reference>
<dbReference type="InterPro" id="IPR045792">
    <property type="entry name" value="DUF6036"/>
</dbReference>